<sequence>MSLLRAWGRLPLLLLPRFYSVVPPLNTAADMADDKPIRAVLWRQEWEALSPDVQAARKMLARELAESNLIDDRTYHLQTYRQCFVASDAVSYMVENGKAESREAAVGQLQHLVEGNLIHHVTFDHTFSDAKLFFRATDPASTGPGIFTLAGDKKNVVCWATVSGVGFLGLGSNPTGVIGLDREGATIHHFTNDIAPAPKSSLPVDDSVEVKYLDESKGHAIVVSNTKGTKLNLTFRDSTSKEKFVEGVVACGGRVLEDASELVKNATSLFEFEAVNNAGEKVSFETFRPKEYRDVNGGFEVIAFPSNQFRQELKDNAGILEHARGFGAEFPIMEKVWVNGSKTHPVFQFLKSRLGGSFGSFVKWNYTKFVCDSEGKPVRRFGPSDAPDTMEPLIRGLMLAWDLTVVLATSPTLRLILVVSSGAVAVLLRVVVSLS</sequence>
<evidence type="ECO:0000256" key="2">
    <source>
        <dbReference type="ARBA" id="ARBA00022559"/>
    </source>
</evidence>
<dbReference type="PROSITE" id="PS00763">
    <property type="entry name" value="GLUTATHIONE_PEROXID_2"/>
    <property type="match status" value="1"/>
</dbReference>
<dbReference type="SUPFAM" id="SSF46785">
    <property type="entry name" value="Winged helix' DNA-binding domain"/>
    <property type="match status" value="1"/>
</dbReference>
<dbReference type="OrthoDB" id="446890at2759"/>
<dbReference type="STRING" id="946362.F2UG00"/>
<dbReference type="Gene3D" id="3.40.30.10">
    <property type="entry name" value="Glutaredoxin"/>
    <property type="match status" value="1"/>
</dbReference>
<dbReference type="Pfam" id="PF00255">
    <property type="entry name" value="GSHPx"/>
    <property type="match status" value="1"/>
</dbReference>
<keyword evidence="7" id="KW-1185">Reference proteome</keyword>
<dbReference type="InParanoid" id="F2UG00"/>
<proteinExistence type="inferred from homology"/>
<dbReference type="AlphaFoldDB" id="F2UG00"/>
<gene>
    <name evidence="6" type="ORF">PTSG_06503</name>
</gene>
<dbReference type="SMART" id="SM00049">
    <property type="entry name" value="DEP"/>
    <property type="match status" value="1"/>
</dbReference>
<evidence type="ECO:0000256" key="4">
    <source>
        <dbReference type="SAM" id="SignalP"/>
    </source>
</evidence>
<dbReference type="InterPro" id="IPR036388">
    <property type="entry name" value="WH-like_DNA-bd_sf"/>
</dbReference>
<dbReference type="GO" id="GO:0004601">
    <property type="term" value="F:peroxidase activity"/>
    <property type="evidence" value="ECO:0007669"/>
    <property type="project" value="UniProtKB-KW"/>
</dbReference>
<dbReference type="SUPFAM" id="SSF52833">
    <property type="entry name" value="Thioredoxin-like"/>
    <property type="match status" value="1"/>
</dbReference>
<dbReference type="CDD" id="cd04371">
    <property type="entry name" value="DEP"/>
    <property type="match status" value="1"/>
</dbReference>
<dbReference type="GO" id="GO:0035556">
    <property type="term" value="P:intracellular signal transduction"/>
    <property type="evidence" value="ECO:0007669"/>
    <property type="project" value="InterPro"/>
</dbReference>
<evidence type="ECO:0000313" key="6">
    <source>
        <dbReference type="EMBL" id="EGD75428.1"/>
    </source>
</evidence>
<protein>
    <submittedName>
        <fullName evidence="6">Glutathione peroxidase</fullName>
    </submittedName>
</protein>
<dbReference type="InterPro" id="IPR036390">
    <property type="entry name" value="WH_DNA-bd_sf"/>
</dbReference>
<dbReference type="RefSeq" id="XP_004991885.1">
    <property type="nucleotide sequence ID" value="XM_004991828.1"/>
</dbReference>
<organism evidence="7">
    <name type="scientific">Salpingoeca rosetta (strain ATCC 50818 / BSB-021)</name>
    <dbReference type="NCBI Taxonomy" id="946362"/>
    <lineage>
        <taxon>Eukaryota</taxon>
        <taxon>Choanoflagellata</taxon>
        <taxon>Craspedida</taxon>
        <taxon>Salpingoecidae</taxon>
        <taxon>Salpingoeca</taxon>
    </lineage>
</organism>
<dbReference type="EMBL" id="GL832972">
    <property type="protein sequence ID" value="EGD75428.1"/>
    <property type="molecule type" value="Genomic_DNA"/>
</dbReference>
<dbReference type="InterPro" id="IPR029760">
    <property type="entry name" value="GPX_CS"/>
</dbReference>
<dbReference type="GeneID" id="16072445"/>
<dbReference type="PROSITE" id="PS51355">
    <property type="entry name" value="GLUTATHIONE_PEROXID_3"/>
    <property type="match status" value="1"/>
</dbReference>
<keyword evidence="3" id="KW-0560">Oxidoreductase</keyword>
<feature type="domain" description="DEP" evidence="5">
    <location>
        <begin position="65"/>
        <end position="138"/>
    </location>
</feature>
<keyword evidence="2 6" id="KW-0575">Peroxidase</keyword>
<evidence type="ECO:0000259" key="5">
    <source>
        <dbReference type="PROSITE" id="PS50186"/>
    </source>
</evidence>
<name>F2UG00_SALR5</name>
<dbReference type="InterPro" id="IPR036249">
    <property type="entry name" value="Thioredoxin-like_sf"/>
</dbReference>
<dbReference type="PANTHER" id="PTHR11592">
    <property type="entry name" value="GLUTATHIONE PEROXIDASE"/>
    <property type="match status" value="1"/>
</dbReference>
<dbReference type="GO" id="GO:0006979">
    <property type="term" value="P:response to oxidative stress"/>
    <property type="evidence" value="ECO:0007669"/>
    <property type="project" value="InterPro"/>
</dbReference>
<evidence type="ECO:0000313" key="7">
    <source>
        <dbReference type="Proteomes" id="UP000007799"/>
    </source>
</evidence>
<dbReference type="Gene3D" id="1.10.10.10">
    <property type="entry name" value="Winged helix-like DNA-binding domain superfamily/Winged helix DNA-binding domain"/>
    <property type="match status" value="1"/>
</dbReference>
<reference evidence="6" key="1">
    <citation type="submission" date="2009-08" db="EMBL/GenBank/DDBJ databases">
        <title>Annotation of Salpingoeca rosetta.</title>
        <authorList>
            <consortium name="The Broad Institute Genome Sequencing Platform"/>
            <person name="Russ C."/>
            <person name="Cuomo C."/>
            <person name="Burger G."/>
            <person name="Gray M.W."/>
            <person name="Holland P.W.H."/>
            <person name="King N."/>
            <person name="Lang F.B.F."/>
            <person name="Roger A.J."/>
            <person name="Ruiz-Trillo I."/>
            <person name="Young S.K."/>
            <person name="Zeng Q."/>
            <person name="Gargeya S."/>
            <person name="Alvarado L."/>
            <person name="Berlin A."/>
            <person name="Chapman S.B."/>
            <person name="Chen Z."/>
            <person name="Freedman E."/>
            <person name="Gellesch M."/>
            <person name="Goldberg J."/>
            <person name="Griggs A."/>
            <person name="Gujja S."/>
            <person name="Heilman E."/>
            <person name="Heiman D."/>
            <person name="Howarth C."/>
            <person name="Mehta T."/>
            <person name="Neiman D."/>
            <person name="Pearson M."/>
            <person name="Roberts A."/>
            <person name="Saif S."/>
            <person name="Shea T."/>
            <person name="Shenoy N."/>
            <person name="Sisk P."/>
            <person name="Stolte C."/>
            <person name="Sykes S."/>
            <person name="White J."/>
            <person name="Yandava C."/>
            <person name="Haas B."/>
            <person name="Nusbaum C."/>
            <person name="Birren B."/>
        </authorList>
    </citation>
    <scope>NUCLEOTIDE SEQUENCE [LARGE SCALE GENOMIC DNA]</scope>
    <source>
        <strain evidence="6">ATCC 50818</strain>
    </source>
</reference>
<dbReference type="eggNOG" id="KOG1651">
    <property type="taxonomic scope" value="Eukaryota"/>
</dbReference>
<dbReference type="InterPro" id="IPR000889">
    <property type="entry name" value="Glutathione_peroxidase"/>
</dbReference>
<keyword evidence="4" id="KW-0732">Signal</keyword>
<dbReference type="Pfam" id="PF00610">
    <property type="entry name" value="DEP"/>
    <property type="match status" value="1"/>
</dbReference>
<feature type="signal peptide" evidence="4">
    <location>
        <begin position="1"/>
        <end position="20"/>
    </location>
</feature>
<feature type="chain" id="PRO_5003287623" evidence="4">
    <location>
        <begin position="21"/>
        <end position="435"/>
    </location>
</feature>
<dbReference type="PANTHER" id="PTHR11592:SF78">
    <property type="entry name" value="GLUTATHIONE PEROXIDASE"/>
    <property type="match status" value="1"/>
</dbReference>
<evidence type="ECO:0000256" key="3">
    <source>
        <dbReference type="ARBA" id="ARBA00023002"/>
    </source>
</evidence>
<evidence type="ECO:0000256" key="1">
    <source>
        <dbReference type="ARBA" id="ARBA00006926"/>
    </source>
</evidence>
<dbReference type="KEGG" id="sre:PTSG_06503"/>
<comment type="similarity">
    <text evidence="1">Belongs to the glutathione peroxidase family.</text>
</comment>
<dbReference type="InterPro" id="IPR000591">
    <property type="entry name" value="DEP_dom"/>
</dbReference>
<dbReference type="PROSITE" id="PS50186">
    <property type="entry name" value="DEP"/>
    <property type="match status" value="1"/>
</dbReference>
<accession>F2UG00</accession>
<dbReference type="Proteomes" id="UP000007799">
    <property type="component" value="Unassembled WGS sequence"/>
</dbReference>